<dbReference type="CDD" id="cd14385">
    <property type="entry name" value="UBA1_spUBP14_like"/>
    <property type="match status" value="1"/>
</dbReference>
<dbReference type="HOGENOM" id="CLU_001397_0_0_1"/>
<keyword evidence="24" id="KW-1185">Reference proteome</keyword>
<comment type="subcellular location">
    <subcellularLocation>
        <location evidence="2">Nucleus</location>
    </subcellularLocation>
</comment>
<dbReference type="EMBL" id="KB908703">
    <property type="protein sequence ID" value="EOA84916.1"/>
    <property type="molecule type" value="Genomic_DNA"/>
</dbReference>
<feature type="domain" description="UBA" evidence="20">
    <location>
        <begin position="1788"/>
        <end position="1828"/>
    </location>
</feature>
<dbReference type="Pfam" id="PF17807">
    <property type="entry name" value="zf-UBP_var"/>
    <property type="match status" value="1"/>
</dbReference>
<accession>R0IIZ2</accession>
<evidence type="ECO:0000259" key="20">
    <source>
        <dbReference type="PROSITE" id="PS50030"/>
    </source>
</evidence>
<feature type="region of interest" description="Disordered" evidence="19">
    <location>
        <begin position="809"/>
        <end position="832"/>
    </location>
</feature>
<dbReference type="GO" id="GO:0000182">
    <property type="term" value="F:rDNA binding"/>
    <property type="evidence" value="ECO:0007669"/>
    <property type="project" value="TreeGrafter"/>
</dbReference>
<keyword evidence="12" id="KW-0788">Thiol protease</keyword>
<dbReference type="Pfam" id="PF02148">
    <property type="entry name" value="zf-UBP"/>
    <property type="match status" value="1"/>
</dbReference>
<dbReference type="PROSITE" id="PS50235">
    <property type="entry name" value="USP_3"/>
    <property type="match status" value="1"/>
</dbReference>
<dbReference type="Pfam" id="PF00443">
    <property type="entry name" value="UCH"/>
    <property type="match status" value="1"/>
</dbReference>
<evidence type="ECO:0000256" key="3">
    <source>
        <dbReference type="ARBA" id="ARBA00009085"/>
    </source>
</evidence>
<comment type="catalytic activity">
    <reaction evidence="1">
        <text>Thiol-dependent hydrolysis of ester, thioester, amide, peptide and isopeptide bonds formed by the C-terminal Gly of ubiquitin (a 76-residue protein attached to proteins as an intracellular targeting signal).</text>
        <dbReference type="EC" id="3.4.19.12"/>
    </reaction>
</comment>
<dbReference type="FunFam" id="3.30.40.10:FF:000396">
    <property type="entry name" value="Ubiquitin carboxyl-terminal hydrolase"/>
    <property type="match status" value="1"/>
</dbReference>
<feature type="domain" description="UBA" evidence="20">
    <location>
        <begin position="1722"/>
        <end position="1763"/>
    </location>
</feature>
<dbReference type="FunFam" id="1.10.8.10:FF:000086">
    <property type="entry name" value="Ubiquitin carboxyl-terminal hydrolase"/>
    <property type="match status" value="1"/>
</dbReference>
<dbReference type="Proteomes" id="UP000016935">
    <property type="component" value="Unassembled WGS sequence"/>
</dbReference>
<dbReference type="SUPFAM" id="SSF46934">
    <property type="entry name" value="UBA-like"/>
    <property type="match status" value="1"/>
</dbReference>
<dbReference type="PROSITE" id="PS00973">
    <property type="entry name" value="USP_2"/>
    <property type="match status" value="1"/>
</dbReference>
<dbReference type="SMART" id="SM00290">
    <property type="entry name" value="ZnF_UBP"/>
    <property type="match status" value="2"/>
</dbReference>
<keyword evidence="10" id="KW-0833">Ubl conjugation pathway</keyword>
<evidence type="ECO:0000256" key="15">
    <source>
        <dbReference type="ARBA" id="ARBA00029877"/>
    </source>
</evidence>
<evidence type="ECO:0000256" key="13">
    <source>
        <dbReference type="ARBA" id="ARBA00022833"/>
    </source>
</evidence>
<dbReference type="GeneID" id="19405926"/>
<dbReference type="InterPro" id="IPR013083">
    <property type="entry name" value="Znf_RING/FYVE/PHD"/>
</dbReference>
<feature type="domain" description="USP" evidence="21">
    <location>
        <begin position="1426"/>
        <end position="1927"/>
    </location>
</feature>
<dbReference type="InterPro" id="IPR041432">
    <property type="entry name" value="UBP13_Znf-UBP_var"/>
</dbReference>
<dbReference type="PROSITE" id="PS00972">
    <property type="entry name" value="USP_1"/>
    <property type="match status" value="1"/>
</dbReference>
<sequence>MGSKTRKRERDADQVEKVDEAPAKRRRQSIEDQVKLSKLYVDLAAEEDDVRFEAAKQIIVRFSPENKPAAKDVEVALVRLIKGLCSQRKAARVGFSLTLTEFLRQTFGPKKGEIEGLELDVASIIKMVEDKTKPKGNVPGKERRDHTIGKLFGFKAIMQSSILTEPEVSLDCWNKLLDQVYKMARDIPWLREECGMVLVEAVRSLKGQSQYQKCAEEVLERLNAFNLMSTPEGVAVWLTVKEYYPEALPEGVWHAKDPLSKKERSRLAKILKEDFNKNESEDGKNETTKTGTTNPNPSFTWDLAFAEILRRDESENGNAQYKPEFPQFWIDTVDGNLFSSSASHERKAWGFKLLSSLITRVPDWTVPALFSPNLMRTLINQSKKEDRFLHSAALAALSSIQLRVEHDDGTALPIFVALTSKNGSVEFDRITKTKTLEQILLAADDKSLMKIVRHLKSSILRPESEDQAVADSRRQAIADLLLSTVKLYKRYEKFNEKTFRKERKSNWLRETLETLVECAYFVPAQNAETKKMPLPPISDRSRTMFQERLSSCLTKLLDAKLGDRADVALMVIDMVKAKSGKSTKLTLAFKADDAVLSTIKQASKTLDNISAAGSIAGNEMAAQGFMLLYALTLLQVYNGEGDAVMMLDDLDASYKAFEASRKSSSKKQKSSTSDDQNAFVEIVLSFSGNTRTLFRRIGEEAFSIFASEISADGIRSLTEILDTEENLEGQKELFNQGDEEMEDDGSSDRDDDEEDSDVEMIDGEGSDDDAASDVSDSDSSDGDSDSDESSNSEDDAELTKFDNMLAMTLQTSKPNVDGDVAEETSDESDMDDEQMMALDPHLSKIFKERSKTTSKKKEREDAKQNVVQFKSRVLDLLAIYMDKQYSNPLTLDILLPVLRRTRASANKQIADKAAKMLKTFFDTRTKRKGPLPKPEDSEHVWELLKDIHEEAKLGNGAKVHADACGSASLHVVKVLVGLDKANYAGVVDVYAETQKQWFADKKSPLQPVLFTQFQNWSVNARQQAKRQSFPTSKCGGEISVGRSCRLHCPAICCPAAGSFGTPSAAYLARCHTKHFQGPIQRAAVATINSDSSPPLSSHTNMACKHVNAPGRSSSQSARAKLLSSTQGFKAATAGLRPPGPMQSVYREDCTQCFDSIDDPTGLDVCLYCFNGGCTSDRNHALLHVSATTHPLVLNIKRTRKRVQRDEPPQKMTKLAVAAETESDRYDTTTQVKCYECGVDDVDKSSGKLPDIVDAVLKANTFAKQQEVKAWEQELTACEHTLCLEQDTARQIESQKLGHCSECELNENLWLCLSCGNLGCGRQQFGGVGGNSHGVAHTKSTGHPVAVKLGSLTADGTADIYCYACDEERIDPELPDHLAHWGINIKDRVKTEKSLTEMQVEQNLRWDFAMVTEDGKELQPLFGSELTGLKNLGNSCYLNSTLQALFSMPEFKERYYLPDQAPPNAALPAEDLETQLRKIADGMISGRYSKPDSDVITNEHSPEIPHQRGLAPAMLKHLIGRGHAEFSTMRQQDAFELLLHVLKLISRSQHVAPHKDPVDAFRFVMEQRLQCVGCKRVRYRTDEQENISIPVPIRRIPKEAQMDVTDGNGKKEEKEEFEPVSLKECLDIFTAEEMVELTCSACGSKDGFTKRSMFKTFPSVLAVNARRFELVNWVPTKQDVPVIVDDEPFSFDAYKSNGLSEGEELLPDDVDMGAAGSSSGKWTPNEAALSMLEAMGFPRVRCEKALHATGNEDAEAASNWLFAHMEDPDIDDPVDFNAGSGGGAAAASIIDPEKIENLGAMGFNAPQARQALKETGGDMERAVDWLFSHPDAPGDFDEGGSSDAAPAANTTEKALAGSDKLPAKFQLQSIVCHKGSSIHAGHYVAFVRKQLPDQQSASWVLFNDEKVAKAADVEEMKKFAYVYFFRRL</sequence>
<dbReference type="FunFam" id="3.90.70.10:FF:000235">
    <property type="entry name" value="Ubiquitin carboxyl-terminal hydrolase"/>
    <property type="match status" value="1"/>
</dbReference>
<dbReference type="InterPro" id="IPR018200">
    <property type="entry name" value="USP_CS"/>
</dbReference>
<reference evidence="23 24" key="1">
    <citation type="journal article" date="2012" name="PLoS Pathog.">
        <title>Diverse lifestyles and strategies of plant pathogenesis encoded in the genomes of eighteen Dothideomycetes fungi.</title>
        <authorList>
            <person name="Ohm R.A."/>
            <person name="Feau N."/>
            <person name="Henrissat B."/>
            <person name="Schoch C.L."/>
            <person name="Horwitz B.A."/>
            <person name="Barry K.W."/>
            <person name="Condon B.J."/>
            <person name="Copeland A.C."/>
            <person name="Dhillon B."/>
            <person name="Glaser F."/>
            <person name="Hesse C.N."/>
            <person name="Kosti I."/>
            <person name="LaButti K."/>
            <person name="Lindquist E.A."/>
            <person name="Lucas S."/>
            <person name="Salamov A.A."/>
            <person name="Bradshaw R.E."/>
            <person name="Ciuffetti L."/>
            <person name="Hamelin R.C."/>
            <person name="Kema G.H.J."/>
            <person name="Lawrence C."/>
            <person name="Scott J.A."/>
            <person name="Spatafora J.W."/>
            <person name="Turgeon B.G."/>
            <person name="de Wit P.J.G.M."/>
            <person name="Zhong S."/>
            <person name="Goodwin S.B."/>
            <person name="Grigoriev I.V."/>
        </authorList>
    </citation>
    <scope>NUCLEOTIDE SEQUENCE [LARGE SCALE GENOMIC DNA]</scope>
    <source>
        <strain evidence="24">28A</strain>
    </source>
</reference>
<dbReference type="OrthoDB" id="342531at2759"/>
<keyword evidence="11" id="KW-0378">Hydrolase</keyword>
<keyword evidence="8" id="KW-0677">Repeat</keyword>
<evidence type="ECO:0000256" key="5">
    <source>
        <dbReference type="ARBA" id="ARBA00014611"/>
    </source>
</evidence>
<proteinExistence type="inferred from homology"/>
<dbReference type="GO" id="GO:0004843">
    <property type="term" value="F:cysteine-type deubiquitinase activity"/>
    <property type="evidence" value="ECO:0007669"/>
    <property type="project" value="UniProtKB-EC"/>
</dbReference>
<evidence type="ECO:0000256" key="9">
    <source>
        <dbReference type="ARBA" id="ARBA00022771"/>
    </source>
</evidence>
<dbReference type="FunFam" id="3.90.70.10:FF:000144">
    <property type="entry name" value="Ubiquitinyl hydrolase 1"/>
    <property type="match status" value="1"/>
</dbReference>
<dbReference type="Gene3D" id="1.10.8.10">
    <property type="entry name" value="DNA helicase RuvA subunit, C-terminal domain"/>
    <property type="match status" value="2"/>
</dbReference>
<dbReference type="CDD" id="cd14386">
    <property type="entry name" value="UBA2_UBP5"/>
    <property type="match status" value="1"/>
</dbReference>
<dbReference type="Gene3D" id="3.30.40.10">
    <property type="entry name" value="Zinc/RING finger domain, C3HC4 (zinc finger)"/>
    <property type="match status" value="2"/>
</dbReference>
<dbReference type="GO" id="GO:0006355">
    <property type="term" value="P:regulation of DNA-templated transcription"/>
    <property type="evidence" value="ECO:0007669"/>
    <property type="project" value="InterPro"/>
</dbReference>
<dbReference type="SUPFAM" id="SSF57850">
    <property type="entry name" value="RING/U-box"/>
    <property type="match status" value="2"/>
</dbReference>
<dbReference type="RefSeq" id="XP_008027430.1">
    <property type="nucleotide sequence ID" value="XM_008029239.1"/>
</dbReference>
<evidence type="ECO:0000256" key="6">
    <source>
        <dbReference type="ARBA" id="ARBA00022670"/>
    </source>
</evidence>
<dbReference type="PROSITE" id="PS50030">
    <property type="entry name" value="UBA"/>
    <property type="match status" value="2"/>
</dbReference>
<dbReference type="STRING" id="671987.R0IIZ2"/>
<dbReference type="eggNOG" id="KOG0944">
    <property type="taxonomic scope" value="Eukaryota"/>
</dbReference>
<dbReference type="InterPro" id="IPR009060">
    <property type="entry name" value="UBA-like_sf"/>
</dbReference>
<dbReference type="GO" id="GO:0006508">
    <property type="term" value="P:proteolysis"/>
    <property type="evidence" value="ECO:0007669"/>
    <property type="project" value="UniProtKB-KW"/>
</dbReference>
<evidence type="ECO:0000256" key="18">
    <source>
        <dbReference type="PROSITE-ProRule" id="PRU00502"/>
    </source>
</evidence>
<feature type="compositionally biased region" description="Basic and acidic residues" evidence="19">
    <location>
        <begin position="276"/>
        <end position="287"/>
    </location>
</feature>
<dbReference type="InterPro" id="IPR038765">
    <property type="entry name" value="Papain-like_cys_pep_sf"/>
</dbReference>
<evidence type="ECO:0000256" key="19">
    <source>
        <dbReference type="SAM" id="MobiDB-lite"/>
    </source>
</evidence>
<dbReference type="GO" id="GO:0005730">
    <property type="term" value="C:nucleolus"/>
    <property type="evidence" value="ECO:0007669"/>
    <property type="project" value="InterPro"/>
</dbReference>
<keyword evidence="6" id="KW-0645">Protease</keyword>
<evidence type="ECO:0000259" key="22">
    <source>
        <dbReference type="PROSITE" id="PS50271"/>
    </source>
</evidence>
<dbReference type="GO" id="GO:0016579">
    <property type="term" value="P:protein deubiquitination"/>
    <property type="evidence" value="ECO:0007669"/>
    <property type="project" value="InterPro"/>
</dbReference>
<feature type="region of interest" description="Disordered" evidence="19">
    <location>
        <begin position="734"/>
        <end position="797"/>
    </location>
</feature>
<dbReference type="PANTHER" id="PTHR13213">
    <property type="entry name" value="MYB-BINDING PROTEIN 1A FAMILY MEMBER"/>
    <property type="match status" value="1"/>
</dbReference>
<evidence type="ECO:0000259" key="21">
    <source>
        <dbReference type="PROSITE" id="PS50235"/>
    </source>
</evidence>
<keyword evidence="7" id="KW-0479">Metal-binding</keyword>
<comment type="similarity">
    <text evidence="3">Belongs to the peptidase C19 family.</text>
</comment>
<dbReference type="eggNOG" id="KOG1926">
    <property type="taxonomic scope" value="Eukaryota"/>
</dbReference>
<dbReference type="InterPro" id="IPR015940">
    <property type="entry name" value="UBA"/>
</dbReference>
<dbReference type="InterPro" id="IPR007015">
    <property type="entry name" value="DNA_pol_V/MYBBP1A"/>
</dbReference>
<dbReference type="InterPro" id="IPR028889">
    <property type="entry name" value="USP"/>
</dbReference>
<keyword evidence="14" id="KW-0539">Nucleus</keyword>
<dbReference type="PROSITE" id="PS50271">
    <property type="entry name" value="ZF_UBP"/>
    <property type="match status" value="1"/>
</dbReference>
<protein>
    <recommendedName>
        <fullName evidence="5">Ubiquitin carboxyl-terminal hydrolase 14</fullName>
        <ecNumber evidence="4">3.4.19.12</ecNumber>
    </recommendedName>
    <alternativeName>
        <fullName evidence="15">Deubiquitinating enzyme 14</fullName>
    </alternativeName>
    <alternativeName>
        <fullName evidence="16">Ubiquitin thioesterase 14</fullName>
    </alternativeName>
    <alternativeName>
        <fullName evidence="17">Ubiquitin-specific-processing protease 14</fullName>
    </alternativeName>
</protein>
<evidence type="ECO:0000313" key="23">
    <source>
        <dbReference type="EMBL" id="EOA84916.1"/>
    </source>
</evidence>
<evidence type="ECO:0000256" key="12">
    <source>
        <dbReference type="ARBA" id="ARBA00022807"/>
    </source>
</evidence>
<evidence type="ECO:0000256" key="2">
    <source>
        <dbReference type="ARBA" id="ARBA00004123"/>
    </source>
</evidence>
<feature type="compositionally biased region" description="Basic and acidic residues" evidence="19">
    <location>
        <begin position="8"/>
        <end position="27"/>
    </location>
</feature>
<dbReference type="GO" id="GO:0008270">
    <property type="term" value="F:zinc ion binding"/>
    <property type="evidence" value="ECO:0007669"/>
    <property type="project" value="UniProtKB-KW"/>
</dbReference>
<keyword evidence="13" id="KW-0862">Zinc</keyword>
<name>R0IIZ2_EXST2</name>
<feature type="compositionally biased region" description="Acidic residues" evidence="19">
    <location>
        <begin position="819"/>
        <end position="832"/>
    </location>
</feature>
<evidence type="ECO:0000256" key="8">
    <source>
        <dbReference type="ARBA" id="ARBA00022737"/>
    </source>
</evidence>
<keyword evidence="9 18" id="KW-0863">Zinc-finger</keyword>
<evidence type="ECO:0000256" key="11">
    <source>
        <dbReference type="ARBA" id="ARBA00022801"/>
    </source>
</evidence>
<evidence type="ECO:0000256" key="7">
    <source>
        <dbReference type="ARBA" id="ARBA00022723"/>
    </source>
</evidence>
<dbReference type="SMART" id="SM00165">
    <property type="entry name" value="UBA"/>
    <property type="match status" value="2"/>
</dbReference>
<feature type="region of interest" description="Disordered" evidence="19">
    <location>
        <begin position="276"/>
        <end position="297"/>
    </location>
</feature>
<dbReference type="PANTHER" id="PTHR13213:SF2">
    <property type="entry name" value="MYB-BINDING PROTEIN 1A"/>
    <property type="match status" value="1"/>
</dbReference>
<feature type="region of interest" description="Disordered" evidence="19">
    <location>
        <begin position="1"/>
        <end position="27"/>
    </location>
</feature>
<gene>
    <name evidence="23" type="ORF">SETTUDRAFT_91696</name>
</gene>
<dbReference type="CDD" id="cd02658">
    <property type="entry name" value="Peptidase_C19B"/>
    <property type="match status" value="1"/>
</dbReference>
<dbReference type="Gene3D" id="3.90.70.10">
    <property type="entry name" value="Cysteine proteinases"/>
    <property type="match status" value="1"/>
</dbReference>
<reference evidence="23 24" key="2">
    <citation type="journal article" date="2013" name="PLoS Genet.">
        <title>Comparative genome structure, secondary metabolite, and effector coding capacity across Cochliobolus pathogens.</title>
        <authorList>
            <person name="Condon B.J."/>
            <person name="Leng Y."/>
            <person name="Wu D."/>
            <person name="Bushley K.E."/>
            <person name="Ohm R.A."/>
            <person name="Otillar R."/>
            <person name="Martin J."/>
            <person name="Schackwitz W."/>
            <person name="Grimwood J."/>
            <person name="MohdZainudin N."/>
            <person name="Xue C."/>
            <person name="Wang R."/>
            <person name="Manning V.A."/>
            <person name="Dhillon B."/>
            <person name="Tu Z.J."/>
            <person name="Steffenson B.J."/>
            <person name="Salamov A."/>
            <person name="Sun H."/>
            <person name="Lowry S."/>
            <person name="LaButti K."/>
            <person name="Han J."/>
            <person name="Copeland A."/>
            <person name="Lindquist E."/>
            <person name="Barry K."/>
            <person name="Schmutz J."/>
            <person name="Baker S.E."/>
            <person name="Ciuffetti L.M."/>
            <person name="Grigoriev I.V."/>
            <person name="Zhong S."/>
            <person name="Turgeon B.G."/>
        </authorList>
    </citation>
    <scope>NUCLEOTIDE SEQUENCE [LARGE SCALE GENOMIC DNA]</scope>
    <source>
        <strain evidence="24">28A</strain>
    </source>
</reference>
<evidence type="ECO:0000313" key="24">
    <source>
        <dbReference type="Proteomes" id="UP000016935"/>
    </source>
</evidence>
<evidence type="ECO:0000256" key="1">
    <source>
        <dbReference type="ARBA" id="ARBA00000707"/>
    </source>
</evidence>
<organism evidence="23 24">
    <name type="scientific">Exserohilum turcicum (strain 28A)</name>
    <name type="common">Northern leaf blight fungus</name>
    <name type="synonym">Setosphaeria turcica</name>
    <dbReference type="NCBI Taxonomy" id="671987"/>
    <lineage>
        <taxon>Eukaryota</taxon>
        <taxon>Fungi</taxon>
        <taxon>Dikarya</taxon>
        <taxon>Ascomycota</taxon>
        <taxon>Pezizomycotina</taxon>
        <taxon>Dothideomycetes</taxon>
        <taxon>Pleosporomycetidae</taxon>
        <taxon>Pleosporales</taxon>
        <taxon>Pleosporineae</taxon>
        <taxon>Pleosporaceae</taxon>
        <taxon>Exserohilum</taxon>
    </lineage>
</organism>
<dbReference type="Pfam" id="PF04931">
    <property type="entry name" value="DNA_pol_phi"/>
    <property type="match status" value="1"/>
</dbReference>
<evidence type="ECO:0000256" key="16">
    <source>
        <dbReference type="ARBA" id="ARBA00029889"/>
    </source>
</evidence>
<dbReference type="InterPro" id="IPR001607">
    <property type="entry name" value="Znf_UBP"/>
</dbReference>
<evidence type="ECO:0000256" key="17">
    <source>
        <dbReference type="ARBA" id="ARBA00032096"/>
    </source>
</evidence>
<feature type="compositionally biased region" description="Acidic residues" evidence="19">
    <location>
        <begin position="737"/>
        <end position="796"/>
    </location>
</feature>
<dbReference type="Pfam" id="PF00627">
    <property type="entry name" value="UBA"/>
    <property type="match status" value="2"/>
</dbReference>
<dbReference type="FunFam" id="3.30.40.10:FF:000587">
    <property type="entry name" value="Ubiquitin carboxyl-terminal hydrolase"/>
    <property type="match status" value="1"/>
</dbReference>
<evidence type="ECO:0000256" key="4">
    <source>
        <dbReference type="ARBA" id="ARBA00012759"/>
    </source>
</evidence>
<dbReference type="SUPFAM" id="SSF54001">
    <property type="entry name" value="Cysteine proteinases"/>
    <property type="match status" value="1"/>
</dbReference>
<dbReference type="InterPro" id="IPR001394">
    <property type="entry name" value="Peptidase_C19_UCH"/>
</dbReference>
<evidence type="ECO:0000256" key="10">
    <source>
        <dbReference type="ARBA" id="ARBA00022786"/>
    </source>
</evidence>
<feature type="domain" description="UBP-type" evidence="22">
    <location>
        <begin position="1275"/>
        <end position="1384"/>
    </location>
</feature>
<dbReference type="EC" id="3.4.19.12" evidence="4"/>
<evidence type="ECO:0000256" key="14">
    <source>
        <dbReference type="ARBA" id="ARBA00023242"/>
    </source>
</evidence>